<dbReference type="EMBL" id="MFYX01000154">
    <property type="protein sequence ID" value="OGK00112.1"/>
    <property type="molecule type" value="Genomic_DNA"/>
</dbReference>
<dbReference type="Pfam" id="PF13847">
    <property type="entry name" value="Methyltransf_31"/>
    <property type="match status" value="1"/>
</dbReference>
<reference evidence="2 3" key="1">
    <citation type="journal article" date="2016" name="Nat. Commun.">
        <title>Thousands of microbial genomes shed light on interconnected biogeochemical processes in an aquifer system.</title>
        <authorList>
            <person name="Anantharaman K."/>
            <person name="Brown C.T."/>
            <person name="Hug L.A."/>
            <person name="Sharon I."/>
            <person name="Castelle C.J."/>
            <person name="Probst A.J."/>
            <person name="Thomas B.C."/>
            <person name="Singh A."/>
            <person name="Wilkins M.J."/>
            <person name="Karaoz U."/>
            <person name="Brodie E.L."/>
            <person name="Williams K.H."/>
            <person name="Hubbard S.S."/>
            <person name="Banfield J.F."/>
        </authorList>
    </citation>
    <scope>NUCLEOTIDE SEQUENCE [LARGE SCALE GENOMIC DNA]</scope>
</reference>
<name>A0A1F7F0H7_UNCRA</name>
<sequence>MSLLFKIRDLVRPRSRILAEIDVREGSSILDFGCGPGSYVVSACGRIGPSGAYYALDKFPGALESIEKLAKKNTLSNVKTILSESATGLADASIDIVFLFDVLHHLVEREAIFQEIFRVLKPEGRLLVNDHHMKHDDIVSAVSKGGFFSLSAQGRYSLTFEKSNPF</sequence>
<dbReference type="Gene3D" id="3.40.50.150">
    <property type="entry name" value="Vaccinia Virus protein VP39"/>
    <property type="match status" value="1"/>
</dbReference>
<dbReference type="InterPro" id="IPR029063">
    <property type="entry name" value="SAM-dependent_MTases_sf"/>
</dbReference>
<dbReference type="InterPro" id="IPR025714">
    <property type="entry name" value="Methyltranfer_dom"/>
</dbReference>
<dbReference type="PANTHER" id="PTHR42912">
    <property type="entry name" value="METHYLTRANSFERASE"/>
    <property type="match status" value="1"/>
</dbReference>
<dbReference type="GO" id="GO:0008168">
    <property type="term" value="F:methyltransferase activity"/>
    <property type="evidence" value="ECO:0007669"/>
    <property type="project" value="TreeGrafter"/>
</dbReference>
<proteinExistence type="predicted"/>
<evidence type="ECO:0000313" key="2">
    <source>
        <dbReference type="EMBL" id="OGK00112.1"/>
    </source>
</evidence>
<accession>A0A1F7F0H7</accession>
<evidence type="ECO:0000313" key="3">
    <source>
        <dbReference type="Proteomes" id="UP000179243"/>
    </source>
</evidence>
<dbReference type="InterPro" id="IPR050508">
    <property type="entry name" value="Methyltransf_Superfamily"/>
</dbReference>
<feature type="domain" description="Methyltransferase" evidence="1">
    <location>
        <begin position="25"/>
        <end position="133"/>
    </location>
</feature>
<gene>
    <name evidence="2" type="ORF">A2519_12870</name>
</gene>
<dbReference type="PANTHER" id="PTHR42912:SF93">
    <property type="entry name" value="N6-ADENOSINE-METHYLTRANSFERASE TMT1A"/>
    <property type="match status" value="1"/>
</dbReference>
<evidence type="ECO:0000259" key="1">
    <source>
        <dbReference type="Pfam" id="PF13847"/>
    </source>
</evidence>
<dbReference type="CDD" id="cd02440">
    <property type="entry name" value="AdoMet_MTases"/>
    <property type="match status" value="1"/>
</dbReference>
<protein>
    <recommendedName>
        <fullName evidence="1">Methyltransferase domain-containing protein</fullName>
    </recommendedName>
</protein>
<dbReference type="SUPFAM" id="SSF53335">
    <property type="entry name" value="S-adenosyl-L-methionine-dependent methyltransferases"/>
    <property type="match status" value="1"/>
</dbReference>
<dbReference type="Proteomes" id="UP000179243">
    <property type="component" value="Unassembled WGS sequence"/>
</dbReference>
<dbReference type="AlphaFoldDB" id="A0A1F7F0H7"/>
<comment type="caution">
    <text evidence="2">The sequence shown here is derived from an EMBL/GenBank/DDBJ whole genome shotgun (WGS) entry which is preliminary data.</text>
</comment>
<organism evidence="2 3">
    <name type="scientific">Candidatus Raymondbacteria bacterium RIFOXYD12_FULL_49_13</name>
    <dbReference type="NCBI Taxonomy" id="1817890"/>
    <lineage>
        <taxon>Bacteria</taxon>
        <taxon>Raymondiibacteriota</taxon>
    </lineage>
</organism>